<feature type="compositionally biased region" description="Basic and acidic residues" evidence="4">
    <location>
        <begin position="1"/>
        <end position="11"/>
    </location>
</feature>
<reference evidence="5" key="1">
    <citation type="submission" date="2019-06" db="EMBL/GenBank/DDBJ databases">
        <authorList>
            <consortium name="Wellcome Sanger Institute Data Sharing"/>
        </authorList>
    </citation>
    <scope>NUCLEOTIDE SEQUENCE [LARGE SCALE GENOMIC DNA]</scope>
</reference>
<evidence type="ECO:0000256" key="2">
    <source>
        <dbReference type="ARBA" id="ARBA00020595"/>
    </source>
</evidence>
<accession>A0A668ABP6</accession>
<feature type="compositionally biased region" description="Polar residues" evidence="4">
    <location>
        <begin position="236"/>
        <end position="250"/>
    </location>
</feature>
<feature type="compositionally biased region" description="Polar residues" evidence="4">
    <location>
        <begin position="399"/>
        <end position="408"/>
    </location>
</feature>
<dbReference type="GO" id="GO:0048306">
    <property type="term" value="F:calcium-dependent protein binding"/>
    <property type="evidence" value="ECO:0007669"/>
    <property type="project" value="InterPro"/>
</dbReference>
<evidence type="ECO:0000256" key="1">
    <source>
        <dbReference type="ARBA" id="ARBA00004123"/>
    </source>
</evidence>
<feature type="region of interest" description="Disordered" evidence="4">
    <location>
        <begin position="230"/>
        <end position="287"/>
    </location>
</feature>
<evidence type="ECO:0000256" key="4">
    <source>
        <dbReference type="SAM" id="MobiDB-lite"/>
    </source>
</evidence>
<dbReference type="PANTHER" id="PTHR14455:SF0">
    <property type="entry name" value="S100P-BINDING PROTEIN"/>
    <property type="match status" value="1"/>
</dbReference>
<keyword evidence="3" id="KW-0539">Nucleus</keyword>
<dbReference type="InParanoid" id="A0A668ABP6"/>
<evidence type="ECO:0000313" key="6">
    <source>
        <dbReference type="Proteomes" id="UP000472263"/>
    </source>
</evidence>
<reference evidence="5" key="2">
    <citation type="submission" date="2025-08" db="UniProtKB">
        <authorList>
            <consortium name="Ensembl"/>
        </authorList>
    </citation>
    <scope>IDENTIFICATION</scope>
</reference>
<dbReference type="AlphaFoldDB" id="A0A668ABP6"/>
<dbReference type="RefSeq" id="XP_029937680.1">
    <property type="nucleotide sequence ID" value="XM_030081820.1"/>
</dbReference>
<gene>
    <name evidence="5" type="primary">s100pbp</name>
</gene>
<sequence>MDQKHVTKHVDAGQGMDKSNKPMKMIFNKPGLVKSEASDHKINFEHLKPLSVYSRMITCDSKTIVPDSTFSNPFVNLKIEVINVSSRKRKSDDHTYCTPTKKPYSPQAVSTDLGCLKDLCTPPKQGQDSTPAISKSVLLDGPKAIRSQNKEAVKSQLDLEHVTSGPSVGSGGEERMTAQQNFKSTPKTSAPLFEDAPLNLNHAFDFDIESILCLSPIGTRRSGGFTNSVGEDRECPSSSTFQNEPVSIQSPAPGITEAGGDEKKEGRGKELKRGEDMNTKEEEGDSGYFSLSYRQALKAGRNPSEPGSPLLPQVTSCSLVWRNREVLEGEGDIPGPAEPEFNKQGVACHEYISLTTDDLSSITNGSLLASVGGATERLEDDVEEASALGAPILESSVCNSSGTVQPTGGTVKRRVEKKEAKEEVTKSIHEFQDKTLAGKGLEGRGTKSVLKCQDSGAKTSLKSTTSTVQQVKSVVVLGKAQTKSAGPSQMSKPSSVARTILKIGKGNRTGMCPRPLVFAQEEDWQHEKQMYVNSVIRHMQEDTGTGQDGMTEVLNLMRHVTEQEAGPNGTQWQHPSDFTRRNYQRRFGNLIPTIPLAEWHTQNSKSYRRFVSVPKIFQRSPVP</sequence>
<dbReference type="InterPro" id="IPR026097">
    <property type="entry name" value="S100PBP"/>
</dbReference>
<dbReference type="OrthoDB" id="8945510at2759"/>
<name>A0A668ABP6_9TELE</name>
<dbReference type="Ensembl" id="ENSMMDT00005046232.1">
    <property type="protein sequence ID" value="ENSMMDP00005045339.1"/>
    <property type="gene ID" value="ENSMMDG00005020788.1"/>
</dbReference>
<dbReference type="GeneID" id="115380681"/>
<keyword evidence="6" id="KW-1185">Reference proteome</keyword>
<dbReference type="GeneTree" id="ENSGT01140000282706"/>
<evidence type="ECO:0000313" key="5">
    <source>
        <dbReference type="Ensembl" id="ENSMMDP00005045339.1"/>
    </source>
</evidence>
<comment type="subcellular location">
    <subcellularLocation>
        <location evidence="1">Nucleus</location>
    </subcellularLocation>
</comment>
<organism evidence="5 6">
    <name type="scientific">Myripristis murdjan</name>
    <name type="common">pinecone soldierfish</name>
    <dbReference type="NCBI Taxonomy" id="586833"/>
    <lineage>
        <taxon>Eukaryota</taxon>
        <taxon>Metazoa</taxon>
        <taxon>Chordata</taxon>
        <taxon>Craniata</taxon>
        <taxon>Vertebrata</taxon>
        <taxon>Euteleostomi</taxon>
        <taxon>Actinopterygii</taxon>
        <taxon>Neopterygii</taxon>
        <taxon>Teleostei</taxon>
        <taxon>Neoteleostei</taxon>
        <taxon>Acanthomorphata</taxon>
        <taxon>Holocentriformes</taxon>
        <taxon>Holocentridae</taxon>
        <taxon>Myripristis</taxon>
    </lineage>
</organism>
<reference evidence="5" key="3">
    <citation type="submission" date="2025-09" db="UniProtKB">
        <authorList>
            <consortium name="Ensembl"/>
        </authorList>
    </citation>
    <scope>IDENTIFICATION</scope>
</reference>
<dbReference type="Proteomes" id="UP000472263">
    <property type="component" value="Chromosome 22"/>
</dbReference>
<proteinExistence type="predicted"/>
<dbReference type="Pfam" id="PF15427">
    <property type="entry name" value="S100PBPR"/>
    <property type="match status" value="1"/>
</dbReference>
<protein>
    <recommendedName>
        <fullName evidence="2">S100P-binding protein</fullName>
    </recommendedName>
</protein>
<evidence type="ECO:0000256" key="3">
    <source>
        <dbReference type="ARBA" id="ARBA00023242"/>
    </source>
</evidence>
<feature type="compositionally biased region" description="Basic and acidic residues" evidence="4">
    <location>
        <begin position="260"/>
        <end position="281"/>
    </location>
</feature>
<feature type="region of interest" description="Disordered" evidence="4">
    <location>
        <begin position="399"/>
        <end position="418"/>
    </location>
</feature>
<dbReference type="PANTHER" id="PTHR14455">
    <property type="entry name" value="ASKOPOS"/>
    <property type="match status" value="1"/>
</dbReference>
<dbReference type="GO" id="GO:0005634">
    <property type="term" value="C:nucleus"/>
    <property type="evidence" value="ECO:0007669"/>
    <property type="project" value="UniProtKB-SubCell"/>
</dbReference>
<dbReference type="CTD" id="493632"/>
<feature type="region of interest" description="Disordered" evidence="4">
    <location>
        <begin position="1"/>
        <end position="22"/>
    </location>
</feature>